<protein>
    <submittedName>
        <fullName evidence="3">ANTAR domain-containing protein</fullName>
    </submittedName>
</protein>
<keyword evidence="4" id="KW-1185">Reference proteome</keyword>
<evidence type="ECO:0000259" key="2">
    <source>
        <dbReference type="PROSITE" id="PS50921"/>
    </source>
</evidence>
<sequence length="126" mass="13404">MTERALPAQLAEGSEAPPDAPSCPTTGHVEQDPRVELGQLRRAMRTRPVIDMARGVLMASFGLSADDAWDVLVSVSQNTNTKLHVVAAELVDAATGGEIPKPFRRQLAATVAQLQEPPTAPHTDEG</sequence>
<name>A0ABY4PM37_9ACTN</name>
<dbReference type="Gene3D" id="1.10.10.10">
    <property type="entry name" value="Winged helix-like DNA-binding domain superfamily/Winged helix DNA-binding domain"/>
    <property type="match status" value="1"/>
</dbReference>
<proteinExistence type="predicted"/>
<dbReference type="PROSITE" id="PS50921">
    <property type="entry name" value="ANTAR"/>
    <property type="match status" value="1"/>
</dbReference>
<gene>
    <name evidence="3" type="ORF">M4V62_04835</name>
</gene>
<evidence type="ECO:0000313" key="4">
    <source>
        <dbReference type="Proteomes" id="UP000829992"/>
    </source>
</evidence>
<dbReference type="Proteomes" id="UP000829992">
    <property type="component" value="Chromosome"/>
</dbReference>
<dbReference type="Pfam" id="PF03861">
    <property type="entry name" value="ANTAR"/>
    <property type="match status" value="1"/>
</dbReference>
<feature type="domain" description="ANTAR" evidence="2">
    <location>
        <begin position="30"/>
        <end position="91"/>
    </location>
</feature>
<feature type="region of interest" description="Disordered" evidence="1">
    <location>
        <begin position="1"/>
        <end position="30"/>
    </location>
</feature>
<dbReference type="InterPro" id="IPR036388">
    <property type="entry name" value="WH-like_DNA-bd_sf"/>
</dbReference>
<evidence type="ECO:0000256" key="1">
    <source>
        <dbReference type="SAM" id="MobiDB-lite"/>
    </source>
</evidence>
<dbReference type="RefSeq" id="WP_249585967.1">
    <property type="nucleotide sequence ID" value="NZ_BAAAQL010000002.1"/>
</dbReference>
<reference evidence="3 4" key="1">
    <citation type="submission" date="2022-05" db="EMBL/GenBank/DDBJ databases">
        <authorList>
            <person name="Zhou X."/>
            <person name="Li K."/>
            <person name="Man Y."/>
        </authorList>
    </citation>
    <scope>NUCLEOTIDE SEQUENCE [LARGE SCALE GENOMIC DNA]</scope>
    <source>
        <strain evidence="3 4">MS405</strain>
    </source>
</reference>
<dbReference type="SUPFAM" id="SSF52172">
    <property type="entry name" value="CheY-like"/>
    <property type="match status" value="1"/>
</dbReference>
<dbReference type="SMART" id="SM01012">
    <property type="entry name" value="ANTAR"/>
    <property type="match status" value="1"/>
</dbReference>
<dbReference type="InterPro" id="IPR005561">
    <property type="entry name" value="ANTAR"/>
</dbReference>
<organism evidence="3 4">
    <name type="scientific">Streptomyces durmitorensis</name>
    <dbReference type="NCBI Taxonomy" id="319947"/>
    <lineage>
        <taxon>Bacteria</taxon>
        <taxon>Bacillati</taxon>
        <taxon>Actinomycetota</taxon>
        <taxon>Actinomycetes</taxon>
        <taxon>Kitasatosporales</taxon>
        <taxon>Streptomycetaceae</taxon>
        <taxon>Streptomyces</taxon>
    </lineage>
</organism>
<evidence type="ECO:0000313" key="3">
    <source>
        <dbReference type="EMBL" id="UQT54472.1"/>
    </source>
</evidence>
<dbReference type="EMBL" id="CP097289">
    <property type="protein sequence ID" value="UQT54472.1"/>
    <property type="molecule type" value="Genomic_DNA"/>
</dbReference>
<accession>A0ABY4PM37</accession>
<dbReference type="InterPro" id="IPR011006">
    <property type="entry name" value="CheY-like_superfamily"/>
</dbReference>